<dbReference type="InterPro" id="IPR006047">
    <property type="entry name" value="GH13_cat_dom"/>
</dbReference>
<dbReference type="InterPro" id="IPR017853">
    <property type="entry name" value="GH"/>
</dbReference>
<feature type="domain" description="Glycosyl hydrolase family 13 catalytic" evidence="1">
    <location>
        <begin position="8"/>
        <end position="464"/>
    </location>
</feature>
<sequence>MDKPIIYQLLPRLWGNVCGSPVKRGSLEDNGTGRFSDIDSPALEYFRWLGCTHIWFTGVIRHSTKSASGGCVPSNPQFVKGEAGSPYAITDYYDVNPYLADVPQKRMEEFEALVERTHEAGLKVIIDFVPNHVSRDYGQLRQDQRVGDLGSGDDTGVHWRQENDFFYYPGQQLALPDNQAFDEECKALREGDFSREYRILPAWLVEECSGMAGTSSPEEYKAFLEQHRGLLSRFVENPAKATGNSYTPAPGINDWYETVKINYCDTRSGTWDKMLSIVEFWIGKGVDGFRCDMVELVPPQFMQWLIAEVKSRHPEVIFIAEVYKKDLYRKYIREVGFDYLYDKSGMYDTLRTVVEANLNSYGMPIELWQSARGITRNWQSLGDFQPYMLNFLENHDEQRFASEFFGKAAWNSVAPLTVSLYLNRAPFMIYMGEEMGESGMDEEGFSGRDGRTSIFDWWSLASLRALRRIIDGRLYLGDKPWPEDLAGYRDFFMKFSGMIRMASGDDAVRKGMTYDLCYCNTNSAGFDIDRHFAFLRDHEDETLLFVANFSSVEARIKLMIPPHAFEWLELAPTAAVNPDTPVEVTVPPMGGTMVCLSGKAGI</sequence>
<dbReference type="AlphaFoldDB" id="A0A9D9EKB7"/>
<evidence type="ECO:0000313" key="3">
    <source>
        <dbReference type="Proteomes" id="UP000810252"/>
    </source>
</evidence>
<dbReference type="PANTHER" id="PTHR10357:SF205">
    <property type="entry name" value="O-GLYCOSYL HYDROLASE FAMILY 13"/>
    <property type="match status" value="1"/>
</dbReference>
<evidence type="ECO:0000313" key="2">
    <source>
        <dbReference type="EMBL" id="MBO8449089.1"/>
    </source>
</evidence>
<dbReference type="SUPFAM" id="SSF51011">
    <property type="entry name" value="Glycosyl hydrolase domain"/>
    <property type="match status" value="1"/>
</dbReference>
<proteinExistence type="predicted"/>
<reference evidence="2" key="2">
    <citation type="journal article" date="2021" name="PeerJ">
        <title>Extensive microbial diversity within the chicken gut microbiome revealed by metagenomics and culture.</title>
        <authorList>
            <person name="Gilroy R."/>
            <person name="Ravi A."/>
            <person name="Getino M."/>
            <person name="Pursley I."/>
            <person name="Horton D.L."/>
            <person name="Alikhan N.F."/>
            <person name="Baker D."/>
            <person name="Gharbi K."/>
            <person name="Hall N."/>
            <person name="Watson M."/>
            <person name="Adriaenssens E.M."/>
            <person name="Foster-Nyarko E."/>
            <person name="Jarju S."/>
            <person name="Secka A."/>
            <person name="Antonio M."/>
            <person name="Oren A."/>
            <person name="Chaudhuri R.R."/>
            <person name="La Ragione R."/>
            <person name="Hildebrand F."/>
            <person name="Pallen M.J."/>
        </authorList>
    </citation>
    <scope>NUCLEOTIDE SEQUENCE</scope>
    <source>
        <strain evidence="2">20514</strain>
    </source>
</reference>
<dbReference type="Proteomes" id="UP000810252">
    <property type="component" value="Unassembled WGS sequence"/>
</dbReference>
<dbReference type="EMBL" id="JADIMQ010000106">
    <property type="protein sequence ID" value="MBO8449089.1"/>
    <property type="molecule type" value="Genomic_DNA"/>
</dbReference>
<protein>
    <submittedName>
        <fullName evidence="2">Alpha-amylase</fullName>
    </submittedName>
</protein>
<dbReference type="Gene3D" id="3.20.20.80">
    <property type="entry name" value="Glycosidases"/>
    <property type="match status" value="2"/>
</dbReference>
<dbReference type="SUPFAM" id="SSF51445">
    <property type="entry name" value="(Trans)glycosidases"/>
    <property type="match status" value="1"/>
</dbReference>
<gene>
    <name evidence="2" type="ORF">IAC29_07460</name>
</gene>
<evidence type="ECO:0000259" key="1">
    <source>
        <dbReference type="SMART" id="SM00642"/>
    </source>
</evidence>
<reference evidence="2" key="1">
    <citation type="submission" date="2020-10" db="EMBL/GenBank/DDBJ databases">
        <authorList>
            <person name="Gilroy R."/>
        </authorList>
    </citation>
    <scope>NUCLEOTIDE SEQUENCE</scope>
    <source>
        <strain evidence="2">20514</strain>
    </source>
</reference>
<dbReference type="PANTHER" id="PTHR10357">
    <property type="entry name" value="ALPHA-AMYLASE FAMILY MEMBER"/>
    <property type="match status" value="1"/>
</dbReference>
<name>A0A9D9EKB7_9BACT</name>
<comment type="caution">
    <text evidence="2">The sequence shown here is derived from an EMBL/GenBank/DDBJ whole genome shotgun (WGS) entry which is preliminary data.</text>
</comment>
<dbReference type="SMART" id="SM00642">
    <property type="entry name" value="Aamy"/>
    <property type="match status" value="1"/>
</dbReference>
<dbReference type="GO" id="GO:0004556">
    <property type="term" value="F:alpha-amylase activity"/>
    <property type="evidence" value="ECO:0007669"/>
    <property type="project" value="TreeGrafter"/>
</dbReference>
<accession>A0A9D9EKB7</accession>
<organism evidence="2 3">
    <name type="scientific">Candidatus Cryptobacteroides merdigallinarum</name>
    <dbReference type="NCBI Taxonomy" id="2840770"/>
    <lineage>
        <taxon>Bacteria</taxon>
        <taxon>Pseudomonadati</taxon>
        <taxon>Bacteroidota</taxon>
        <taxon>Bacteroidia</taxon>
        <taxon>Bacteroidales</taxon>
        <taxon>Candidatus Cryptobacteroides</taxon>
    </lineage>
</organism>
<dbReference type="GO" id="GO:0009313">
    <property type="term" value="P:oligosaccharide catabolic process"/>
    <property type="evidence" value="ECO:0007669"/>
    <property type="project" value="TreeGrafter"/>
</dbReference>
<dbReference type="Pfam" id="PF00128">
    <property type="entry name" value="Alpha-amylase"/>
    <property type="match status" value="2"/>
</dbReference>